<accession>A0ABD3S666</accession>
<comment type="subcellular location">
    <subcellularLocation>
        <location evidence="1">Membrane</location>
        <topology evidence="1">Single-pass type I membrane protein</topology>
    </subcellularLocation>
</comment>
<keyword evidence="10 13" id="KW-0472">Membrane</keyword>
<dbReference type="Gene3D" id="1.10.510.10">
    <property type="entry name" value="Transferase(Phosphotransferase) domain 1"/>
    <property type="match status" value="1"/>
</dbReference>
<name>A0ABD3S666_9LAMI</name>
<dbReference type="Gene3D" id="3.30.200.20">
    <property type="entry name" value="Phosphorylase Kinase, domain 1"/>
    <property type="match status" value="1"/>
</dbReference>
<keyword evidence="4 13" id="KW-0812">Transmembrane</keyword>
<dbReference type="FunFam" id="1.10.510.10:FF:000590">
    <property type="entry name" value="PR5-like receptor kinase"/>
    <property type="match status" value="1"/>
</dbReference>
<keyword evidence="6 12" id="KW-0547">Nucleotide-binding</keyword>
<dbReference type="EMBL" id="JBJXBP010000007">
    <property type="protein sequence ID" value="KAL3819948.1"/>
    <property type="molecule type" value="Genomic_DNA"/>
</dbReference>
<keyword evidence="17" id="KW-1185">Reference proteome</keyword>
<dbReference type="SMART" id="SM00220">
    <property type="entry name" value="S_TKc"/>
    <property type="match status" value="1"/>
</dbReference>
<evidence type="ECO:0000256" key="11">
    <source>
        <dbReference type="ARBA" id="ARBA00023180"/>
    </source>
</evidence>
<evidence type="ECO:0000256" key="6">
    <source>
        <dbReference type="ARBA" id="ARBA00022741"/>
    </source>
</evidence>
<keyword evidence="8 12" id="KW-0067">ATP-binding</keyword>
<evidence type="ECO:0000256" key="4">
    <source>
        <dbReference type="ARBA" id="ARBA00022692"/>
    </source>
</evidence>
<feature type="transmembrane region" description="Helical" evidence="13">
    <location>
        <begin position="284"/>
        <end position="310"/>
    </location>
</feature>
<dbReference type="InterPro" id="IPR000719">
    <property type="entry name" value="Prot_kinase_dom"/>
</dbReference>
<dbReference type="GO" id="GO:0004674">
    <property type="term" value="F:protein serine/threonine kinase activity"/>
    <property type="evidence" value="ECO:0007669"/>
    <property type="project" value="UniProtKB-KW"/>
</dbReference>
<evidence type="ECO:0000259" key="15">
    <source>
        <dbReference type="PROSITE" id="PS50011"/>
    </source>
</evidence>
<evidence type="ECO:0000256" key="12">
    <source>
        <dbReference type="PROSITE-ProRule" id="PRU10141"/>
    </source>
</evidence>
<keyword evidence="9 13" id="KW-1133">Transmembrane helix</keyword>
<dbReference type="PROSITE" id="PS50011">
    <property type="entry name" value="PROTEIN_KINASE_DOM"/>
    <property type="match status" value="1"/>
</dbReference>
<evidence type="ECO:0000256" key="3">
    <source>
        <dbReference type="ARBA" id="ARBA00022679"/>
    </source>
</evidence>
<dbReference type="GO" id="GO:0005524">
    <property type="term" value="F:ATP binding"/>
    <property type="evidence" value="ECO:0007669"/>
    <property type="project" value="UniProtKB-UniRule"/>
</dbReference>
<keyword evidence="3" id="KW-0808">Transferase</keyword>
<protein>
    <recommendedName>
        <fullName evidence="15">Protein kinase domain-containing protein</fullName>
    </recommendedName>
</protein>
<evidence type="ECO:0000256" key="1">
    <source>
        <dbReference type="ARBA" id="ARBA00004479"/>
    </source>
</evidence>
<evidence type="ECO:0000313" key="16">
    <source>
        <dbReference type="EMBL" id="KAL3819948.1"/>
    </source>
</evidence>
<evidence type="ECO:0000256" key="10">
    <source>
        <dbReference type="ARBA" id="ARBA00023136"/>
    </source>
</evidence>
<evidence type="ECO:0000256" key="8">
    <source>
        <dbReference type="ARBA" id="ARBA00022840"/>
    </source>
</evidence>
<reference evidence="16 17" key="1">
    <citation type="submission" date="2024-12" db="EMBL/GenBank/DDBJ databases">
        <title>The unique morphological basis and parallel evolutionary history of personate flowers in Penstemon.</title>
        <authorList>
            <person name="Depatie T.H."/>
            <person name="Wessinger C.A."/>
        </authorList>
    </citation>
    <scope>NUCLEOTIDE SEQUENCE [LARGE SCALE GENOMIC DNA]</scope>
    <source>
        <strain evidence="16">WTNN_2</strain>
        <tissue evidence="16">Leaf</tissue>
    </source>
</reference>
<dbReference type="Pfam" id="PF00069">
    <property type="entry name" value="Pkinase"/>
    <property type="match status" value="1"/>
</dbReference>
<dbReference type="InterPro" id="IPR017441">
    <property type="entry name" value="Protein_kinase_ATP_BS"/>
</dbReference>
<evidence type="ECO:0000313" key="17">
    <source>
        <dbReference type="Proteomes" id="UP001634393"/>
    </source>
</evidence>
<dbReference type="FunFam" id="3.30.200.20:FF:000178">
    <property type="entry name" value="serine/threonine-protein kinase PBS1-like"/>
    <property type="match status" value="1"/>
</dbReference>
<proteinExistence type="predicted"/>
<sequence length="649" mass="73705">MSFLLGISRILLILLLFYSVNSIAQSTTSSCPSSSCGNIPIRYPFRLKGDPISCGYNNPNFVLDCLNNRTTIFTLNSINYHVQELYYEHFSIRLVTPDLNRKNLSSCPVYSNEIYDILQIRRTDSIYNVFVNGAVFFIHCVSPVSSLGYLNAPFCGISSNSSEIHSYVVAGNISLYELEDSCTVDRLYFFSTRRPMSDNFSLAAIYDGLAYGFELSWLDQLCGECQRINGSCDNRFNAAVCTQYCNLYIPLFQISFELACEEDIQHPQLGSTCQFKCRGIKTGIYGAMVVVSILVLKLLCGFPFLIRLVVYKWRRRHLSMDQTIEEFLQGHNNLTPIKYTYSEIKKMTNNFSQKLGEGGYGTVYKGKLRSDPYVAVKMLGQSVANDQEFISEVGTIGRIHHFNIVQLIGFCVEGSKCALVYEYLANGSLDKYLFGQRDLALRYSKIFEIALGVARGIDYLHRGCDMQILHFDIKPHNILLDEKFNPKISDFGLAQLYPTDNSFISLKTARGTMGYMAPEMFYKNIGGVSYKADVYSFGMLLMEMAGRRKNMNPFAEDESQIYFPLWVYDQIYAGNEIEMLDANEEERKIVKKIVIVALWCIQMKPSDRPSMNKVVEMLEGDSELQMPPKPFLAPREIAQDHGISESPLV</sequence>
<evidence type="ECO:0000256" key="9">
    <source>
        <dbReference type="ARBA" id="ARBA00022989"/>
    </source>
</evidence>
<evidence type="ECO:0000256" key="7">
    <source>
        <dbReference type="ARBA" id="ARBA00022777"/>
    </source>
</evidence>
<feature type="domain" description="Protein kinase" evidence="15">
    <location>
        <begin position="349"/>
        <end position="632"/>
    </location>
</feature>
<dbReference type="PANTHER" id="PTHR27009">
    <property type="entry name" value="RUST RESISTANCE KINASE LR10-RELATED"/>
    <property type="match status" value="1"/>
</dbReference>
<dbReference type="PROSITE" id="PS00107">
    <property type="entry name" value="PROTEIN_KINASE_ATP"/>
    <property type="match status" value="1"/>
</dbReference>
<evidence type="ECO:0000256" key="5">
    <source>
        <dbReference type="ARBA" id="ARBA00022729"/>
    </source>
</evidence>
<keyword evidence="2" id="KW-0723">Serine/threonine-protein kinase</keyword>
<dbReference type="InterPro" id="IPR025287">
    <property type="entry name" value="WAK_GUB"/>
</dbReference>
<feature type="signal peptide" evidence="14">
    <location>
        <begin position="1"/>
        <end position="22"/>
    </location>
</feature>
<keyword evidence="7" id="KW-0418">Kinase</keyword>
<dbReference type="SUPFAM" id="SSF56112">
    <property type="entry name" value="Protein kinase-like (PK-like)"/>
    <property type="match status" value="1"/>
</dbReference>
<dbReference type="AlphaFoldDB" id="A0ABD3S666"/>
<evidence type="ECO:0000256" key="13">
    <source>
        <dbReference type="SAM" id="Phobius"/>
    </source>
</evidence>
<dbReference type="PROSITE" id="PS00108">
    <property type="entry name" value="PROTEIN_KINASE_ST"/>
    <property type="match status" value="1"/>
</dbReference>
<comment type="caution">
    <text evidence="16">The sequence shown here is derived from an EMBL/GenBank/DDBJ whole genome shotgun (WGS) entry which is preliminary data.</text>
</comment>
<organism evidence="16 17">
    <name type="scientific">Penstemon smallii</name>
    <dbReference type="NCBI Taxonomy" id="265156"/>
    <lineage>
        <taxon>Eukaryota</taxon>
        <taxon>Viridiplantae</taxon>
        <taxon>Streptophyta</taxon>
        <taxon>Embryophyta</taxon>
        <taxon>Tracheophyta</taxon>
        <taxon>Spermatophyta</taxon>
        <taxon>Magnoliopsida</taxon>
        <taxon>eudicotyledons</taxon>
        <taxon>Gunneridae</taxon>
        <taxon>Pentapetalae</taxon>
        <taxon>asterids</taxon>
        <taxon>lamiids</taxon>
        <taxon>Lamiales</taxon>
        <taxon>Plantaginaceae</taxon>
        <taxon>Cheloneae</taxon>
        <taxon>Penstemon</taxon>
    </lineage>
</organism>
<dbReference type="InterPro" id="IPR011009">
    <property type="entry name" value="Kinase-like_dom_sf"/>
</dbReference>
<feature type="chain" id="PRO_5044769361" description="Protein kinase domain-containing protein" evidence="14">
    <location>
        <begin position="23"/>
        <end position="649"/>
    </location>
</feature>
<keyword evidence="11" id="KW-0325">Glycoprotein</keyword>
<evidence type="ECO:0000256" key="2">
    <source>
        <dbReference type="ARBA" id="ARBA00022527"/>
    </source>
</evidence>
<dbReference type="GO" id="GO:0016020">
    <property type="term" value="C:membrane"/>
    <property type="evidence" value="ECO:0007669"/>
    <property type="project" value="UniProtKB-SubCell"/>
</dbReference>
<dbReference type="Pfam" id="PF13947">
    <property type="entry name" value="GUB_WAK_bind"/>
    <property type="match status" value="1"/>
</dbReference>
<feature type="binding site" evidence="12">
    <location>
        <position position="377"/>
    </location>
    <ligand>
        <name>ATP</name>
        <dbReference type="ChEBI" id="CHEBI:30616"/>
    </ligand>
</feature>
<evidence type="ECO:0000256" key="14">
    <source>
        <dbReference type="SAM" id="SignalP"/>
    </source>
</evidence>
<dbReference type="InterPro" id="IPR008271">
    <property type="entry name" value="Ser/Thr_kinase_AS"/>
</dbReference>
<gene>
    <name evidence="16" type="ORF">ACJIZ3_005853</name>
</gene>
<dbReference type="InterPro" id="IPR045874">
    <property type="entry name" value="LRK10/LRL21-25-like"/>
</dbReference>
<dbReference type="Proteomes" id="UP001634393">
    <property type="component" value="Unassembled WGS sequence"/>
</dbReference>
<keyword evidence="5 14" id="KW-0732">Signal</keyword>